<evidence type="ECO:0000313" key="2">
    <source>
        <dbReference type="Proteomes" id="UP001211065"/>
    </source>
</evidence>
<comment type="caution">
    <text evidence="1">The sequence shown here is derived from an EMBL/GenBank/DDBJ whole genome shotgun (WGS) entry which is preliminary data.</text>
</comment>
<keyword evidence="2" id="KW-1185">Reference proteome</keyword>
<sequence>MGNNVNSPKLFSNQQENLMIESSNDITLDASSGNVVITEGTGLLFESSTSQMKLKDGYLKKIYTISVCHTSQSKKTFFIPIKEKETCIMGNQLSFLHFNNYHSSVLPNHEEPGPEFFTSASNTYFGPHFLVSPKNDEEKTKNINDEQIYVPSHFLDPKSLIWNDIWSTVGGGRTITEKSLKSFGNPYNHQNPNEIQTTSTLQSLVHLKKNTIKLTKWGVEGADDNNNLEKNYGLEFNFDASTECLVRVYCGVKEVLVVDTKTGQPKGMKNIIFRSIDNRFVYN</sequence>
<name>A0AAD5XZT0_9FUNG</name>
<proteinExistence type="predicted"/>
<accession>A0AAD5XZT0</accession>
<dbReference type="EMBL" id="JADGJW010000003">
    <property type="protein sequence ID" value="KAJ3228315.1"/>
    <property type="molecule type" value="Genomic_DNA"/>
</dbReference>
<reference evidence="1" key="1">
    <citation type="submission" date="2020-05" db="EMBL/GenBank/DDBJ databases">
        <title>Phylogenomic resolution of chytrid fungi.</title>
        <authorList>
            <person name="Stajich J.E."/>
            <person name="Amses K."/>
            <person name="Simmons R."/>
            <person name="Seto K."/>
            <person name="Myers J."/>
            <person name="Bonds A."/>
            <person name="Quandt C.A."/>
            <person name="Barry K."/>
            <person name="Liu P."/>
            <person name="Grigoriev I."/>
            <person name="Longcore J.E."/>
            <person name="James T.Y."/>
        </authorList>
    </citation>
    <scope>NUCLEOTIDE SEQUENCE</scope>
    <source>
        <strain evidence="1">JEL0476</strain>
    </source>
</reference>
<evidence type="ECO:0000313" key="1">
    <source>
        <dbReference type="EMBL" id="KAJ3228315.1"/>
    </source>
</evidence>
<dbReference type="Proteomes" id="UP001211065">
    <property type="component" value="Unassembled WGS sequence"/>
</dbReference>
<protein>
    <submittedName>
        <fullName evidence="1">Uncharacterized protein</fullName>
    </submittedName>
</protein>
<organism evidence="1 2">
    <name type="scientific">Clydaea vesicula</name>
    <dbReference type="NCBI Taxonomy" id="447962"/>
    <lineage>
        <taxon>Eukaryota</taxon>
        <taxon>Fungi</taxon>
        <taxon>Fungi incertae sedis</taxon>
        <taxon>Chytridiomycota</taxon>
        <taxon>Chytridiomycota incertae sedis</taxon>
        <taxon>Chytridiomycetes</taxon>
        <taxon>Lobulomycetales</taxon>
        <taxon>Lobulomycetaceae</taxon>
        <taxon>Clydaea</taxon>
    </lineage>
</organism>
<dbReference type="AlphaFoldDB" id="A0AAD5XZT0"/>
<gene>
    <name evidence="1" type="ORF">HK099_004308</name>
</gene>